<dbReference type="EMBL" id="JAKKPZ010000028">
    <property type="protein sequence ID" value="KAI1709982.1"/>
    <property type="molecule type" value="Genomic_DNA"/>
</dbReference>
<feature type="domain" description="Protein kinase" evidence="4">
    <location>
        <begin position="129"/>
        <end position="417"/>
    </location>
</feature>
<keyword evidence="6" id="KW-1185">Reference proteome</keyword>
<sequence>MDSTVEQHECFHGCKFYAEIREILEQPGDWILCSMQKGRRLERCLCVKASDRAPILILALSTVIGGRVRFKQSSTSSKSISPLVSDEQWNDIYDLVDFFTEEMDLVKGVRLKRGIEKPSWMLQYGDVILDKNRYLGAGNFSTVFLGKLYIQANKILRVSVAIKIPDDESQSDNERILCRRKAIQEAEIMRDLSENSGHIVKMFGIFTDKPALGIVQELCHGGSLDSHLKKMKGNISDLEYIHYLFDIAKGMQHVHRKGYLHRGLSTRNCLIASDGRIKIADFGLSCTISDAEKNDEKAVEKNMPIRWLAPEAFDFPPAFSPKSDVWSYGIVIWEVYNHGQQPWPNDDSAHIRRCITEGPMLNIPEDRLKVMRVRAVLDKCWIRDPDSRPDFSSIIKVLRKARDGVLWSVMTQYHLTLYDADRVPQLFTIFSLPGVKWADPDDIPVSKQLRVEEGWLKRWPRSSFSAQLLADWQKCMALCKAVV</sequence>
<dbReference type="InterPro" id="IPR000719">
    <property type="entry name" value="Prot_kinase_dom"/>
</dbReference>
<evidence type="ECO:0000313" key="5">
    <source>
        <dbReference type="EMBL" id="KAI1709982.1"/>
    </source>
</evidence>
<keyword evidence="5" id="KW-0808">Transferase</keyword>
<evidence type="ECO:0000313" key="6">
    <source>
        <dbReference type="Proteomes" id="UP001201812"/>
    </source>
</evidence>
<dbReference type="GO" id="GO:0004672">
    <property type="term" value="F:protein kinase activity"/>
    <property type="evidence" value="ECO:0007669"/>
    <property type="project" value="InterPro"/>
</dbReference>
<proteinExistence type="predicted"/>
<dbReference type="PROSITE" id="PS00107">
    <property type="entry name" value="PROTEIN_KINASE_ATP"/>
    <property type="match status" value="1"/>
</dbReference>
<dbReference type="InterPro" id="IPR001245">
    <property type="entry name" value="Ser-Thr/Tyr_kinase_cat_dom"/>
</dbReference>
<dbReference type="Gene3D" id="1.10.510.10">
    <property type="entry name" value="Transferase(Phosphotransferase) domain 1"/>
    <property type="match status" value="1"/>
</dbReference>
<dbReference type="InterPro" id="IPR050198">
    <property type="entry name" value="Non-receptor_tyrosine_kinases"/>
</dbReference>
<evidence type="ECO:0000256" key="3">
    <source>
        <dbReference type="PROSITE-ProRule" id="PRU10141"/>
    </source>
</evidence>
<dbReference type="PRINTS" id="PR00109">
    <property type="entry name" value="TYRKINASE"/>
</dbReference>
<dbReference type="GO" id="GO:0005524">
    <property type="term" value="F:ATP binding"/>
    <property type="evidence" value="ECO:0007669"/>
    <property type="project" value="UniProtKB-UniRule"/>
</dbReference>
<keyword evidence="1 3" id="KW-0547">Nucleotide-binding</keyword>
<dbReference type="CDD" id="cd00192">
    <property type="entry name" value="PTKc"/>
    <property type="match status" value="1"/>
</dbReference>
<reference evidence="5" key="1">
    <citation type="submission" date="2022-01" db="EMBL/GenBank/DDBJ databases">
        <title>Genome Sequence Resource for Two Populations of Ditylenchus destructor, the Migratory Endoparasitic Phytonematode.</title>
        <authorList>
            <person name="Zhang H."/>
            <person name="Lin R."/>
            <person name="Xie B."/>
        </authorList>
    </citation>
    <scope>NUCLEOTIDE SEQUENCE</scope>
    <source>
        <strain evidence="5">BazhouSP</strain>
    </source>
</reference>
<dbReference type="Pfam" id="PF07714">
    <property type="entry name" value="PK_Tyr_Ser-Thr"/>
    <property type="match status" value="1"/>
</dbReference>
<keyword evidence="2 3" id="KW-0067">ATP-binding</keyword>
<dbReference type="PANTHER" id="PTHR24418">
    <property type="entry name" value="TYROSINE-PROTEIN KINASE"/>
    <property type="match status" value="1"/>
</dbReference>
<dbReference type="Proteomes" id="UP001201812">
    <property type="component" value="Unassembled WGS sequence"/>
</dbReference>
<evidence type="ECO:0000256" key="1">
    <source>
        <dbReference type="ARBA" id="ARBA00022741"/>
    </source>
</evidence>
<accession>A0AAD4MX20</accession>
<organism evidence="5 6">
    <name type="scientific">Ditylenchus destructor</name>
    <dbReference type="NCBI Taxonomy" id="166010"/>
    <lineage>
        <taxon>Eukaryota</taxon>
        <taxon>Metazoa</taxon>
        <taxon>Ecdysozoa</taxon>
        <taxon>Nematoda</taxon>
        <taxon>Chromadorea</taxon>
        <taxon>Rhabditida</taxon>
        <taxon>Tylenchina</taxon>
        <taxon>Tylenchomorpha</taxon>
        <taxon>Sphaerularioidea</taxon>
        <taxon>Anguinidae</taxon>
        <taxon>Anguininae</taxon>
        <taxon>Ditylenchus</taxon>
    </lineage>
</organism>
<name>A0AAD4MX20_9BILA</name>
<dbReference type="AlphaFoldDB" id="A0AAD4MX20"/>
<dbReference type="PROSITE" id="PS50011">
    <property type="entry name" value="PROTEIN_KINASE_DOM"/>
    <property type="match status" value="1"/>
</dbReference>
<dbReference type="InterPro" id="IPR017441">
    <property type="entry name" value="Protein_kinase_ATP_BS"/>
</dbReference>
<feature type="binding site" evidence="3">
    <location>
        <position position="163"/>
    </location>
    <ligand>
        <name>ATP</name>
        <dbReference type="ChEBI" id="CHEBI:30616"/>
    </ligand>
</feature>
<gene>
    <name evidence="5" type="ORF">DdX_10994</name>
</gene>
<comment type="caution">
    <text evidence="5">The sequence shown here is derived from an EMBL/GenBank/DDBJ whole genome shotgun (WGS) entry which is preliminary data.</text>
</comment>
<dbReference type="InterPro" id="IPR011009">
    <property type="entry name" value="Kinase-like_dom_sf"/>
</dbReference>
<evidence type="ECO:0000256" key="2">
    <source>
        <dbReference type="ARBA" id="ARBA00022840"/>
    </source>
</evidence>
<protein>
    <submittedName>
        <fullName evidence="5">Protein tyrosine kinase domain-containing protein</fullName>
    </submittedName>
</protein>
<dbReference type="SUPFAM" id="SSF56112">
    <property type="entry name" value="Protein kinase-like (PK-like)"/>
    <property type="match status" value="1"/>
</dbReference>
<evidence type="ECO:0000259" key="4">
    <source>
        <dbReference type="PROSITE" id="PS50011"/>
    </source>
</evidence>
<keyword evidence="5" id="KW-0418">Kinase</keyword>